<protein>
    <submittedName>
        <fullName evidence="10">C-type cytochrome</fullName>
    </submittedName>
</protein>
<dbReference type="InterPro" id="IPR014353">
    <property type="entry name" value="Membr-bd_ADH_cyt_c"/>
</dbReference>
<dbReference type="GO" id="GO:0009055">
    <property type="term" value="F:electron transfer activity"/>
    <property type="evidence" value="ECO:0007669"/>
    <property type="project" value="InterPro"/>
</dbReference>
<keyword evidence="3 7" id="KW-0479">Metal-binding</keyword>
<dbReference type="SUPFAM" id="SSF46626">
    <property type="entry name" value="Cytochrome c"/>
    <property type="match status" value="3"/>
</dbReference>
<dbReference type="InterPro" id="IPR036909">
    <property type="entry name" value="Cyt_c-like_dom_sf"/>
</dbReference>
<feature type="chain" id="PRO_5032271428" evidence="8">
    <location>
        <begin position="25"/>
        <end position="435"/>
    </location>
</feature>
<dbReference type="Proteomes" id="UP000541636">
    <property type="component" value="Unassembled WGS sequence"/>
</dbReference>
<keyword evidence="2 6" id="KW-0349">Heme</keyword>
<evidence type="ECO:0000313" key="11">
    <source>
        <dbReference type="Proteomes" id="UP000541636"/>
    </source>
</evidence>
<dbReference type="InterPro" id="IPR009056">
    <property type="entry name" value="Cyt_c-like_dom"/>
</dbReference>
<feature type="binding site" description="covalent" evidence="6">
    <location>
        <position position="340"/>
    </location>
    <ligand>
        <name>heme c</name>
        <dbReference type="ChEBI" id="CHEBI:61717"/>
        <label>3</label>
    </ligand>
</feature>
<keyword evidence="8" id="KW-0732">Signal</keyword>
<dbReference type="InterPro" id="IPR051459">
    <property type="entry name" value="Cytochrome_c-type_DH"/>
</dbReference>
<evidence type="ECO:0000313" key="10">
    <source>
        <dbReference type="EMBL" id="NKZ38742.1"/>
    </source>
</evidence>
<feature type="binding site" description="covalent" evidence="6">
    <location>
        <position position="63"/>
    </location>
    <ligand>
        <name>heme c</name>
        <dbReference type="ChEBI" id="CHEBI:61717"/>
        <label>1</label>
    </ligand>
</feature>
<dbReference type="InterPro" id="IPR008168">
    <property type="entry name" value="Cyt_C_IC"/>
</dbReference>
<dbReference type="AlphaFoldDB" id="A0A846ZLP8"/>
<keyword evidence="1" id="KW-0813">Transport</keyword>
<feature type="domain" description="Cytochrome c" evidence="9">
    <location>
        <begin position="191"/>
        <end position="301"/>
    </location>
</feature>
<dbReference type="GO" id="GO:0005506">
    <property type="term" value="F:iron ion binding"/>
    <property type="evidence" value="ECO:0007669"/>
    <property type="project" value="InterPro"/>
</dbReference>
<feature type="binding site" description="covalent" evidence="6">
    <location>
        <position position="60"/>
    </location>
    <ligand>
        <name>heme c</name>
        <dbReference type="ChEBI" id="CHEBI:61717"/>
        <label>1</label>
    </ligand>
</feature>
<feature type="binding site" description="covalent" evidence="6">
    <location>
        <position position="337"/>
    </location>
    <ligand>
        <name>heme c</name>
        <dbReference type="ChEBI" id="CHEBI:61717"/>
        <label>3</label>
    </ligand>
</feature>
<gene>
    <name evidence="10" type="ORF">HF690_07185</name>
</gene>
<evidence type="ECO:0000256" key="4">
    <source>
        <dbReference type="ARBA" id="ARBA00022982"/>
    </source>
</evidence>
<keyword evidence="5 7" id="KW-0408">Iron</keyword>
<dbReference type="GO" id="GO:0016020">
    <property type="term" value="C:membrane"/>
    <property type="evidence" value="ECO:0007669"/>
    <property type="project" value="InterPro"/>
</dbReference>
<organism evidence="10 11">
    <name type="scientific">Oleiagrimonas citrea</name>
    <dbReference type="NCBI Taxonomy" id="1665687"/>
    <lineage>
        <taxon>Bacteria</taxon>
        <taxon>Pseudomonadati</taxon>
        <taxon>Pseudomonadota</taxon>
        <taxon>Gammaproteobacteria</taxon>
        <taxon>Lysobacterales</taxon>
        <taxon>Rhodanobacteraceae</taxon>
        <taxon>Oleiagrimonas</taxon>
    </lineage>
</organism>
<evidence type="ECO:0000256" key="1">
    <source>
        <dbReference type="ARBA" id="ARBA00022448"/>
    </source>
</evidence>
<feature type="binding site" description="axial binding residue" evidence="7">
    <location>
        <position position="341"/>
    </location>
    <ligand>
        <name>heme c</name>
        <dbReference type="ChEBI" id="CHEBI:61717"/>
        <label>3</label>
    </ligand>
    <ligandPart>
        <name>Fe</name>
        <dbReference type="ChEBI" id="CHEBI:18248"/>
    </ligandPart>
</feature>
<dbReference type="PROSITE" id="PS51007">
    <property type="entry name" value="CYTC"/>
    <property type="match status" value="3"/>
</dbReference>
<name>A0A846ZLP8_9GAMM</name>
<feature type="binding site" description="covalent" evidence="6">
    <location>
        <position position="209"/>
    </location>
    <ligand>
        <name>heme c</name>
        <dbReference type="ChEBI" id="CHEBI:61717"/>
        <label>2</label>
    </ligand>
</feature>
<dbReference type="GO" id="GO:0016614">
    <property type="term" value="F:oxidoreductase activity, acting on CH-OH group of donors"/>
    <property type="evidence" value="ECO:0007669"/>
    <property type="project" value="InterPro"/>
</dbReference>
<dbReference type="PANTHER" id="PTHR35008">
    <property type="entry name" value="BLL4482 PROTEIN-RELATED"/>
    <property type="match status" value="1"/>
</dbReference>
<dbReference type="GO" id="GO:0020037">
    <property type="term" value="F:heme binding"/>
    <property type="evidence" value="ECO:0007669"/>
    <property type="project" value="InterPro"/>
</dbReference>
<dbReference type="PANTHER" id="PTHR35008:SF4">
    <property type="entry name" value="BLL4482 PROTEIN"/>
    <property type="match status" value="1"/>
</dbReference>
<proteinExistence type="predicted"/>
<evidence type="ECO:0000259" key="9">
    <source>
        <dbReference type="PROSITE" id="PS51007"/>
    </source>
</evidence>
<dbReference type="Pfam" id="PF00034">
    <property type="entry name" value="Cytochrom_C"/>
    <property type="match status" value="2"/>
</dbReference>
<evidence type="ECO:0000256" key="7">
    <source>
        <dbReference type="PIRSR" id="PIRSR000018-51"/>
    </source>
</evidence>
<reference evidence="10 11" key="1">
    <citation type="journal article" date="2017" name="Int. J. Syst. Evol. Microbiol.">
        <title>Oleiagrimonas citrea sp. nov., a marine bacterium isolated from tidal flat sediment and emended description of the genus Oleiagrimonas Fang et al. 2015 and Oleiagrimonas soli.</title>
        <authorList>
            <person name="Yang S.H."/>
            <person name="Seo H.S."/>
            <person name="Seong C.N."/>
            <person name="Kwon K.K."/>
        </authorList>
    </citation>
    <scope>NUCLEOTIDE SEQUENCE [LARGE SCALE GENOMIC DNA]</scope>
    <source>
        <strain evidence="10 11">MEBiC09124</strain>
    </source>
</reference>
<feature type="binding site" description="covalent" evidence="6">
    <location>
        <position position="206"/>
    </location>
    <ligand>
        <name>heme c</name>
        <dbReference type="ChEBI" id="CHEBI:61717"/>
        <label>2</label>
    </ligand>
</feature>
<evidence type="ECO:0000256" key="5">
    <source>
        <dbReference type="ARBA" id="ARBA00023004"/>
    </source>
</evidence>
<sequence length="435" mass="47358">MIVRWKRYAALGMALVLTAVVLGAATASGEKDSSHGRTGHEAASAVQIARGKYLVRAGDCIACHTAPGGQPFAGNRMIPTPFGVIYTANLTPDKATGLGDWSVDDFWRAMHLGRGRDGRLLYPAFPYPSYTKIRRADVEAMYAYLRTLKPVHSRTNPPELSFPYSWRRLLLGWRALYFDAGEYVANPKRTAQWNRGAYLVQGLGHCSACHTPRNALGARKSGQALRGGMIPEQGWYAPDLAADAHGGLAGWSEQDIVDLLKTGRSRKGTAYGPMAEVVQNSLQYLRNSDLHAMAVYLRSLPSRRAEDSAMSSDAEQLPAKTATALVARGRVIYRRDCSACHQKDGRGVANVYPPLAGNSVVRAANPVNPVRAVLLGGFEPTTAMYPRPYSMPPYAQRLSDRDVAAVVSYIRQAWGNAAAPVSPSMVGEYRSIPIH</sequence>
<comment type="cofactor">
    <cofactor evidence="6">
        <name>heme c</name>
        <dbReference type="ChEBI" id="CHEBI:61717"/>
    </cofactor>
    <text evidence="6">Binds 3 heme c groups covalently per subunit.</text>
</comment>
<feature type="domain" description="Cytochrome c" evidence="9">
    <location>
        <begin position="324"/>
        <end position="414"/>
    </location>
</feature>
<evidence type="ECO:0000256" key="2">
    <source>
        <dbReference type="ARBA" id="ARBA00022617"/>
    </source>
</evidence>
<dbReference type="Gene3D" id="1.10.760.10">
    <property type="entry name" value="Cytochrome c-like domain"/>
    <property type="match status" value="3"/>
</dbReference>
<comment type="caution">
    <text evidence="10">The sequence shown here is derived from an EMBL/GenBank/DDBJ whole genome shotgun (WGS) entry which is preliminary data.</text>
</comment>
<keyword evidence="11" id="KW-1185">Reference proteome</keyword>
<feature type="signal peptide" evidence="8">
    <location>
        <begin position="1"/>
        <end position="24"/>
    </location>
</feature>
<dbReference type="EMBL" id="JAAZQD010000003">
    <property type="protein sequence ID" value="NKZ38742.1"/>
    <property type="molecule type" value="Genomic_DNA"/>
</dbReference>
<accession>A0A846ZLP8</accession>
<evidence type="ECO:0000256" key="8">
    <source>
        <dbReference type="SAM" id="SignalP"/>
    </source>
</evidence>
<dbReference type="PIRSF" id="PIRSF000018">
    <property type="entry name" value="Mb_ADH_cyt_c"/>
    <property type="match status" value="1"/>
</dbReference>
<dbReference type="PRINTS" id="PR00605">
    <property type="entry name" value="CYTCHROMECIC"/>
</dbReference>
<evidence type="ECO:0000256" key="3">
    <source>
        <dbReference type="ARBA" id="ARBA00022723"/>
    </source>
</evidence>
<evidence type="ECO:0000256" key="6">
    <source>
        <dbReference type="PIRSR" id="PIRSR000018-50"/>
    </source>
</evidence>
<feature type="binding site" description="axial binding residue" evidence="7">
    <location>
        <position position="64"/>
    </location>
    <ligand>
        <name>heme c</name>
        <dbReference type="ChEBI" id="CHEBI:61717"/>
        <label>1</label>
    </ligand>
    <ligandPart>
        <name>Fe</name>
        <dbReference type="ChEBI" id="CHEBI:18248"/>
    </ligandPart>
</feature>
<keyword evidence="4" id="KW-0249">Electron transport</keyword>
<dbReference type="RefSeq" id="WP_168608981.1">
    <property type="nucleotide sequence ID" value="NZ_JAAZQD010000003.1"/>
</dbReference>
<feature type="binding site" description="axial binding residue" evidence="7">
    <location>
        <position position="210"/>
    </location>
    <ligand>
        <name>heme c</name>
        <dbReference type="ChEBI" id="CHEBI:61717"/>
        <label>2</label>
    </ligand>
    <ligandPart>
        <name>Fe</name>
        <dbReference type="ChEBI" id="CHEBI:18248"/>
    </ligandPart>
</feature>
<feature type="domain" description="Cytochrome c" evidence="9">
    <location>
        <begin position="46"/>
        <end position="149"/>
    </location>
</feature>